<dbReference type="InterPro" id="IPR015919">
    <property type="entry name" value="Cadherin-like_sf"/>
</dbReference>
<dbReference type="EMBL" id="JH432147">
    <property type="status" value="NOT_ANNOTATED_CDS"/>
    <property type="molecule type" value="Genomic_DNA"/>
</dbReference>
<dbReference type="STRING" id="126957.T1JF59"/>
<dbReference type="PANTHER" id="PTHR24028:SF146">
    <property type="entry name" value="CADHERIN 96CB, ISOFORM D-RELATED"/>
    <property type="match status" value="1"/>
</dbReference>
<keyword evidence="4" id="KW-0325">Glycoprotein</keyword>
<dbReference type="PROSITE" id="PS50268">
    <property type="entry name" value="CADHERIN_2"/>
    <property type="match status" value="1"/>
</dbReference>
<keyword evidence="5" id="KW-0106">Calcium</keyword>
<evidence type="ECO:0000256" key="2">
    <source>
        <dbReference type="ARBA" id="ARBA00022692"/>
    </source>
</evidence>
<dbReference type="GO" id="GO:0005509">
    <property type="term" value="F:calcium ion binding"/>
    <property type="evidence" value="ECO:0007669"/>
    <property type="project" value="UniProtKB-UniRule"/>
</dbReference>
<evidence type="ECO:0000256" key="6">
    <source>
        <dbReference type="SAM" id="Phobius"/>
    </source>
</evidence>
<reference evidence="9" key="1">
    <citation type="submission" date="2011-05" db="EMBL/GenBank/DDBJ databases">
        <authorList>
            <person name="Richards S.R."/>
            <person name="Qu J."/>
            <person name="Jiang H."/>
            <person name="Jhangiani S.N."/>
            <person name="Agravi P."/>
            <person name="Goodspeed R."/>
            <person name="Gross S."/>
            <person name="Mandapat C."/>
            <person name="Jackson L."/>
            <person name="Mathew T."/>
            <person name="Pu L."/>
            <person name="Thornton R."/>
            <person name="Saada N."/>
            <person name="Wilczek-Boney K.B."/>
            <person name="Lee S."/>
            <person name="Kovar C."/>
            <person name="Wu Y."/>
            <person name="Scherer S.E."/>
            <person name="Worley K.C."/>
            <person name="Muzny D.M."/>
            <person name="Gibbs R."/>
        </authorList>
    </citation>
    <scope>NUCLEOTIDE SEQUENCE</scope>
    <source>
        <strain evidence="9">Brora</strain>
    </source>
</reference>
<dbReference type="PANTHER" id="PTHR24028">
    <property type="entry name" value="CADHERIN-87A"/>
    <property type="match status" value="1"/>
</dbReference>
<feature type="domain" description="Cadherin" evidence="7">
    <location>
        <begin position="2"/>
        <end position="118"/>
    </location>
</feature>
<evidence type="ECO:0000256" key="3">
    <source>
        <dbReference type="ARBA" id="ARBA00022989"/>
    </source>
</evidence>
<keyword evidence="9" id="KW-1185">Reference proteome</keyword>
<organism evidence="8 9">
    <name type="scientific">Strigamia maritima</name>
    <name type="common">European centipede</name>
    <name type="synonym">Geophilus maritimus</name>
    <dbReference type="NCBI Taxonomy" id="126957"/>
    <lineage>
        <taxon>Eukaryota</taxon>
        <taxon>Metazoa</taxon>
        <taxon>Ecdysozoa</taxon>
        <taxon>Arthropoda</taxon>
        <taxon>Myriapoda</taxon>
        <taxon>Chilopoda</taxon>
        <taxon>Pleurostigmophora</taxon>
        <taxon>Geophilomorpha</taxon>
        <taxon>Linotaeniidae</taxon>
        <taxon>Strigamia</taxon>
    </lineage>
</organism>
<comment type="subcellular location">
    <subcellularLocation>
        <location evidence="1">Membrane</location>
        <topology evidence="1">Single-pass membrane protein</topology>
    </subcellularLocation>
</comment>
<reference evidence="8" key="2">
    <citation type="submission" date="2015-02" db="UniProtKB">
        <authorList>
            <consortium name="EnsemblMetazoa"/>
        </authorList>
    </citation>
    <scope>IDENTIFICATION</scope>
</reference>
<name>T1JF59_STRMM</name>
<dbReference type="Gene3D" id="2.60.40.60">
    <property type="entry name" value="Cadherins"/>
    <property type="match status" value="1"/>
</dbReference>
<dbReference type="GO" id="GO:0007156">
    <property type="term" value="P:homophilic cell adhesion via plasma membrane adhesion molecules"/>
    <property type="evidence" value="ECO:0007669"/>
    <property type="project" value="InterPro"/>
</dbReference>
<evidence type="ECO:0000256" key="4">
    <source>
        <dbReference type="ARBA" id="ARBA00023180"/>
    </source>
</evidence>
<evidence type="ECO:0000313" key="9">
    <source>
        <dbReference type="Proteomes" id="UP000014500"/>
    </source>
</evidence>
<dbReference type="AlphaFoldDB" id="T1JF59"/>
<proteinExistence type="predicted"/>
<dbReference type="InterPro" id="IPR050174">
    <property type="entry name" value="Protocadherin/Cadherin-CA"/>
</dbReference>
<keyword evidence="6" id="KW-0472">Membrane</keyword>
<dbReference type="HOGENOM" id="CLU_736350_0_0_1"/>
<dbReference type="EnsemblMetazoa" id="SMAR012468-RA">
    <property type="protein sequence ID" value="SMAR012468-PA"/>
    <property type="gene ID" value="SMAR012468"/>
</dbReference>
<evidence type="ECO:0000313" key="8">
    <source>
        <dbReference type="EnsemblMetazoa" id="SMAR012468-PA"/>
    </source>
</evidence>
<dbReference type="GO" id="GO:0005886">
    <property type="term" value="C:plasma membrane"/>
    <property type="evidence" value="ECO:0007669"/>
    <property type="project" value="TreeGrafter"/>
</dbReference>
<dbReference type="InterPro" id="IPR002126">
    <property type="entry name" value="Cadherin-like_dom"/>
</dbReference>
<dbReference type="SUPFAM" id="SSF49313">
    <property type="entry name" value="Cadherin-like"/>
    <property type="match status" value="1"/>
</dbReference>
<sequence length="376" mass="41726">MHNDIYLAIVAKNAPAHTHIINIQAQDRDSEENGRIVYCLKEINEFPEFLSMNKKTGAIHNIRTFENAREGSIRANVTARDRPDDPTEFLSSVAQLIVNLLEDHHRIVLVLSTTSPDNAVEMKSQIIDFLQERSGLIIGIEKVDVRRLASANATTLDSRGSDITFYAVDPASYRLVTTDEPQVHSLFFSLEGKYSLLSAISNGLQIEASAIRHPYPSTWAAGVLYAAKTMEEAVDGFQAALLALSSIVAVLGVAAIVYLCFLWSRYETFRSKLQEMIGSPHLEPVLIEPSLKEYETQVLRMNINGDDFMGTIKGPPSPLMQELNASGYTEESSTDSLDQMQAYGSREELECDDVNALMVPALNPIYQSSDENSPQH</sequence>
<evidence type="ECO:0000256" key="5">
    <source>
        <dbReference type="PROSITE-ProRule" id="PRU00043"/>
    </source>
</evidence>
<feature type="transmembrane region" description="Helical" evidence="6">
    <location>
        <begin position="239"/>
        <end position="263"/>
    </location>
</feature>
<protein>
    <recommendedName>
        <fullName evidence="7">Cadherin domain-containing protein</fullName>
    </recommendedName>
</protein>
<dbReference type="eggNOG" id="KOG3594">
    <property type="taxonomic scope" value="Eukaryota"/>
</dbReference>
<evidence type="ECO:0000256" key="1">
    <source>
        <dbReference type="ARBA" id="ARBA00004167"/>
    </source>
</evidence>
<keyword evidence="3 6" id="KW-1133">Transmembrane helix</keyword>
<evidence type="ECO:0000259" key="7">
    <source>
        <dbReference type="PROSITE" id="PS50268"/>
    </source>
</evidence>
<dbReference type="Proteomes" id="UP000014500">
    <property type="component" value="Unassembled WGS sequence"/>
</dbReference>
<accession>T1JF59</accession>
<dbReference type="CDD" id="cd11304">
    <property type="entry name" value="Cadherin_repeat"/>
    <property type="match status" value="1"/>
</dbReference>
<keyword evidence="2 6" id="KW-0812">Transmembrane</keyword>
<dbReference type="Pfam" id="PF00028">
    <property type="entry name" value="Cadherin"/>
    <property type="match status" value="1"/>
</dbReference>